<name>A0A5J5BG93_9ASTE</name>
<dbReference type="InterPro" id="IPR034583">
    <property type="entry name" value="EMF1"/>
</dbReference>
<dbReference type="OrthoDB" id="754229at2759"/>
<sequence length="70" mass="8199">MERNVVIERICDKNDCKLATKSSIEQKSSEFVSGIEKKETEKCRHFSIRAYVADIRRKDWKISWPFSSGC</sequence>
<dbReference type="PANTHER" id="PTHR35504">
    <property type="entry name" value="PROTEIN EMBRYONIC FLOWER 1"/>
    <property type="match status" value="1"/>
</dbReference>
<accession>A0A5J5BG93</accession>
<dbReference type="GO" id="GO:0048367">
    <property type="term" value="P:shoot system development"/>
    <property type="evidence" value="ECO:0007669"/>
    <property type="project" value="InterPro"/>
</dbReference>
<proteinExistence type="predicted"/>
<evidence type="ECO:0000313" key="1">
    <source>
        <dbReference type="EMBL" id="KAA8541779.1"/>
    </source>
</evidence>
<gene>
    <name evidence="1" type="ORF">F0562_022931</name>
</gene>
<protein>
    <submittedName>
        <fullName evidence="1">Uncharacterized protein</fullName>
    </submittedName>
</protein>
<organism evidence="1 2">
    <name type="scientific">Nyssa sinensis</name>
    <dbReference type="NCBI Taxonomy" id="561372"/>
    <lineage>
        <taxon>Eukaryota</taxon>
        <taxon>Viridiplantae</taxon>
        <taxon>Streptophyta</taxon>
        <taxon>Embryophyta</taxon>
        <taxon>Tracheophyta</taxon>
        <taxon>Spermatophyta</taxon>
        <taxon>Magnoliopsida</taxon>
        <taxon>eudicotyledons</taxon>
        <taxon>Gunneridae</taxon>
        <taxon>Pentapetalae</taxon>
        <taxon>asterids</taxon>
        <taxon>Cornales</taxon>
        <taxon>Nyssaceae</taxon>
        <taxon>Nyssa</taxon>
    </lineage>
</organism>
<dbReference type="PANTHER" id="PTHR35504:SF1">
    <property type="entry name" value="PROTEIN EMBRYONIC FLOWER 1"/>
    <property type="match status" value="1"/>
</dbReference>
<dbReference type="GO" id="GO:0045892">
    <property type="term" value="P:negative regulation of DNA-templated transcription"/>
    <property type="evidence" value="ECO:0007669"/>
    <property type="project" value="InterPro"/>
</dbReference>
<dbReference type="AlphaFoldDB" id="A0A5J5BG93"/>
<dbReference type="GO" id="GO:0009910">
    <property type="term" value="P:negative regulation of flower development"/>
    <property type="evidence" value="ECO:0007669"/>
    <property type="project" value="InterPro"/>
</dbReference>
<reference evidence="1 2" key="1">
    <citation type="submission" date="2019-09" db="EMBL/GenBank/DDBJ databases">
        <title>A chromosome-level genome assembly of the Chinese tupelo Nyssa sinensis.</title>
        <authorList>
            <person name="Yang X."/>
            <person name="Kang M."/>
            <person name="Yang Y."/>
            <person name="Xiong H."/>
            <person name="Wang M."/>
            <person name="Zhang Z."/>
            <person name="Wang Z."/>
            <person name="Wu H."/>
            <person name="Ma T."/>
            <person name="Liu J."/>
            <person name="Xi Z."/>
        </authorList>
    </citation>
    <scope>NUCLEOTIDE SEQUENCE [LARGE SCALE GENOMIC DNA]</scope>
    <source>
        <strain evidence="1">J267</strain>
        <tissue evidence="1">Leaf</tissue>
    </source>
</reference>
<dbReference type="Proteomes" id="UP000325577">
    <property type="component" value="Linkage Group LG12"/>
</dbReference>
<dbReference type="EMBL" id="CM018035">
    <property type="protein sequence ID" value="KAA8541779.1"/>
    <property type="molecule type" value="Genomic_DNA"/>
</dbReference>
<keyword evidence="2" id="KW-1185">Reference proteome</keyword>
<evidence type="ECO:0000313" key="2">
    <source>
        <dbReference type="Proteomes" id="UP000325577"/>
    </source>
</evidence>